<sequence length="148" mass="16926">MEKVDETDIEIVKELEKNARTSFRKIAEKLDVSEGTVYNRVKRMQENGIIKGFSARSNAMKLGKELEAVIGLRVNGGHLVEVEEKLSEKEPIRCVYDVTGEYDVILIGRFEAITQLNNFIKTVLAMDYVERSSTHIVLNVVKEDFRTF</sequence>
<dbReference type="InterPro" id="IPR036390">
    <property type="entry name" value="WH_DNA-bd_sf"/>
</dbReference>
<dbReference type="Pfam" id="PF13412">
    <property type="entry name" value="HTH_24"/>
    <property type="match status" value="1"/>
</dbReference>
<protein>
    <submittedName>
        <fullName evidence="5">AsnC family transcriptional regulator</fullName>
    </submittedName>
</protein>
<dbReference type="CDD" id="cd00090">
    <property type="entry name" value="HTH_ARSR"/>
    <property type="match status" value="1"/>
</dbReference>
<dbReference type="SMART" id="SM00344">
    <property type="entry name" value="HTH_ASNC"/>
    <property type="match status" value="1"/>
</dbReference>
<dbReference type="EMBL" id="LHYD01000064">
    <property type="protein sequence ID" value="KXB04415.1"/>
    <property type="molecule type" value="Genomic_DNA"/>
</dbReference>
<reference evidence="5 6" key="1">
    <citation type="journal article" date="2016" name="Sci. Rep.">
        <title>Metabolic traits of an uncultured archaeal lineage -MSBL1- from brine pools of the Red Sea.</title>
        <authorList>
            <person name="Mwirichia R."/>
            <person name="Alam I."/>
            <person name="Rashid M."/>
            <person name="Vinu M."/>
            <person name="Ba-Alawi W."/>
            <person name="Anthony Kamau A."/>
            <person name="Kamanda Ngugi D."/>
            <person name="Goker M."/>
            <person name="Klenk H.P."/>
            <person name="Bajic V."/>
            <person name="Stingl U."/>
        </authorList>
    </citation>
    <scope>NUCLEOTIDE SEQUENCE [LARGE SCALE GENOMIC DNA]</scope>
    <source>
        <strain evidence="5">SCGC-AAA382A13</strain>
    </source>
</reference>
<dbReference type="InterPro" id="IPR019887">
    <property type="entry name" value="Tscrpt_reg_AsnC/Lrp_C"/>
</dbReference>
<evidence type="ECO:0000313" key="6">
    <source>
        <dbReference type="Proteomes" id="UP000070311"/>
    </source>
</evidence>
<evidence type="ECO:0000256" key="1">
    <source>
        <dbReference type="ARBA" id="ARBA00023015"/>
    </source>
</evidence>
<dbReference type="GO" id="GO:0043200">
    <property type="term" value="P:response to amino acid"/>
    <property type="evidence" value="ECO:0007669"/>
    <property type="project" value="TreeGrafter"/>
</dbReference>
<dbReference type="InterPro" id="IPR019888">
    <property type="entry name" value="Tscrpt_reg_AsnC-like"/>
</dbReference>
<comment type="caution">
    <text evidence="5">The sequence shown here is derived from an EMBL/GenBank/DDBJ whole genome shotgun (WGS) entry which is preliminary data.</text>
</comment>
<dbReference type="PROSITE" id="PS50956">
    <property type="entry name" value="HTH_ASNC_2"/>
    <property type="match status" value="1"/>
</dbReference>
<dbReference type="PANTHER" id="PTHR30154:SF34">
    <property type="entry name" value="TRANSCRIPTIONAL REGULATOR AZLB"/>
    <property type="match status" value="1"/>
</dbReference>
<dbReference type="InterPro" id="IPR011991">
    <property type="entry name" value="ArsR-like_HTH"/>
</dbReference>
<gene>
    <name evidence="5" type="ORF">AKJ50_02440</name>
</gene>
<evidence type="ECO:0000256" key="2">
    <source>
        <dbReference type="ARBA" id="ARBA00023125"/>
    </source>
</evidence>
<dbReference type="AlphaFoldDB" id="A0A133VDB2"/>
<dbReference type="GO" id="GO:0043565">
    <property type="term" value="F:sequence-specific DNA binding"/>
    <property type="evidence" value="ECO:0007669"/>
    <property type="project" value="InterPro"/>
</dbReference>
<dbReference type="GO" id="GO:0005829">
    <property type="term" value="C:cytosol"/>
    <property type="evidence" value="ECO:0007669"/>
    <property type="project" value="TreeGrafter"/>
</dbReference>
<dbReference type="Gene3D" id="3.30.70.920">
    <property type="match status" value="1"/>
</dbReference>
<dbReference type="SUPFAM" id="SSF54909">
    <property type="entry name" value="Dimeric alpha+beta barrel"/>
    <property type="match status" value="1"/>
</dbReference>
<evidence type="ECO:0000256" key="3">
    <source>
        <dbReference type="ARBA" id="ARBA00023163"/>
    </source>
</evidence>
<accession>A0A133VDB2</accession>
<dbReference type="SUPFAM" id="SSF46785">
    <property type="entry name" value="Winged helix' DNA-binding domain"/>
    <property type="match status" value="1"/>
</dbReference>
<dbReference type="Gene3D" id="1.10.10.10">
    <property type="entry name" value="Winged helix-like DNA-binding domain superfamily/Winged helix DNA-binding domain"/>
    <property type="match status" value="1"/>
</dbReference>
<dbReference type="InterPro" id="IPR000485">
    <property type="entry name" value="AsnC-type_HTH_dom"/>
</dbReference>
<dbReference type="InterPro" id="IPR011008">
    <property type="entry name" value="Dimeric_a/b-barrel"/>
</dbReference>
<keyword evidence="3" id="KW-0804">Transcription</keyword>
<dbReference type="Proteomes" id="UP000070311">
    <property type="component" value="Unassembled WGS sequence"/>
</dbReference>
<dbReference type="Pfam" id="PF01037">
    <property type="entry name" value="AsnC_trans_reg"/>
    <property type="match status" value="1"/>
</dbReference>
<feature type="domain" description="HTH asnC-type" evidence="4">
    <location>
        <begin position="4"/>
        <end position="65"/>
    </location>
</feature>
<organism evidence="5 6">
    <name type="scientific">candidate division MSBL1 archaeon SCGC-AAA382A13</name>
    <dbReference type="NCBI Taxonomy" id="1698279"/>
    <lineage>
        <taxon>Archaea</taxon>
        <taxon>Methanobacteriati</taxon>
        <taxon>Methanobacteriota</taxon>
        <taxon>candidate division MSBL1</taxon>
    </lineage>
</organism>
<dbReference type="PANTHER" id="PTHR30154">
    <property type="entry name" value="LEUCINE-RESPONSIVE REGULATORY PROTEIN"/>
    <property type="match status" value="1"/>
</dbReference>
<dbReference type="InterPro" id="IPR036388">
    <property type="entry name" value="WH-like_DNA-bd_sf"/>
</dbReference>
<keyword evidence="2" id="KW-0238">DNA-binding</keyword>
<proteinExistence type="predicted"/>
<evidence type="ECO:0000259" key="4">
    <source>
        <dbReference type="PROSITE" id="PS50956"/>
    </source>
</evidence>
<name>A0A133VDB2_9EURY</name>
<dbReference type="PRINTS" id="PR00033">
    <property type="entry name" value="HTHASNC"/>
</dbReference>
<keyword evidence="1" id="KW-0805">Transcription regulation</keyword>
<evidence type="ECO:0000313" key="5">
    <source>
        <dbReference type="EMBL" id="KXB04415.1"/>
    </source>
</evidence>
<keyword evidence="6" id="KW-1185">Reference proteome</keyword>